<feature type="region of interest" description="Disordered" evidence="6">
    <location>
        <begin position="23"/>
        <end position="51"/>
    </location>
</feature>
<evidence type="ECO:0000256" key="5">
    <source>
        <dbReference type="ARBA" id="ARBA00023014"/>
    </source>
</evidence>
<dbReference type="InterPro" id="IPR013785">
    <property type="entry name" value="Aldolase_TIM"/>
</dbReference>
<dbReference type="STRING" id="545694.TREPR_3711"/>
<name>F5YQC8_TREPZ</name>
<evidence type="ECO:0000256" key="1">
    <source>
        <dbReference type="ARBA" id="ARBA00001966"/>
    </source>
</evidence>
<evidence type="ECO:0000259" key="7">
    <source>
        <dbReference type="Pfam" id="PF04055"/>
    </source>
</evidence>
<dbReference type="RefSeq" id="WP_015706616.1">
    <property type="nucleotide sequence ID" value="NC_015578.1"/>
</dbReference>
<dbReference type="InterPro" id="IPR007197">
    <property type="entry name" value="rSAM"/>
</dbReference>
<dbReference type="SUPFAM" id="SSF47781">
    <property type="entry name" value="RuvA domain 2-like"/>
    <property type="match status" value="1"/>
</dbReference>
<dbReference type="SFLD" id="SFLDS00029">
    <property type="entry name" value="Radical_SAM"/>
    <property type="match status" value="1"/>
</dbReference>
<dbReference type="GO" id="GO:0051536">
    <property type="term" value="F:iron-sulfur cluster binding"/>
    <property type="evidence" value="ECO:0007669"/>
    <property type="project" value="UniProtKB-KW"/>
</dbReference>
<dbReference type="InterPro" id="IPR051675">
    <property type="entry name" value="Endo/Exo/Phosphatase_dom_1"/>
</dbReference>
<dbReference type="PANTHER" id="PTHR21180:SF9">
    <property type="entry name" value="TYPE II SECRETION SYSTEM PROTEIN K"/>
    <property type="match status" value="1"/>
</dbReference>
<dbReference type="InterPro" id="IPR058240">
    <property type="entry name" value="rSAM_sf"/>
</dbReference>
<keyword evidence="4" id="KW-0408">Iron</keyword>
<evidence type="ECO:0000256" key="6">
    <source>
        <dbReference type="SAM" id="MobiDB-lite"/>
    </source>
</evidence>
<dbReference type="InterPro" id="IPR010994">
    <property type="entry name" value="RuvA_2-like"/>
</dbReference>
<dbReference type="Proteomes" id="UP000009223">
    <property type="component" value="Chromosome"/>
</dbReference>
<dbReference type="InterPro" id="IPR023874">
    <property type="entry name" value="DNA_rSAM_put"/>
</dbReference>
<evidence type="ECO:0000256" key="2">
    <source>
        <dbReference type="ARBA" id="ARBA00022691"/>
    </source>
</evidence>
<dbReference type="KEGG" id="tpi:TREPR_3711"/>
<dbReference type="PANTHER" id="PTHR21180">
    <property type="entry name" value="ENDONUCLEASE/EXONUCLEASE/PHOSPHATASE FAMILY DOMAIN-CONTAINING PROTEIN 1"/>
    <property type="match status" value="1"/>
</dbReference>
<organism evidence="8 9">
    <name type="scientific">Treponema primitia (strain ATCC BAA-887 / DSM 12427 / ZAS-2)</name>
    <dbReference type="NCBI Taxonomy" id="545694"/>
    <lineage>
        <taxon>Bacteria</taxon>
        <taxon>Pseudomonadati</taxon>
        <taxon>Spirochaetota</taxon>
        <taxon>Spirochaetia</taxon>
        <taxon>Spirochaetales</taxon>
        <taxon>Treponemataceae</taxon>
        <taxon>Treponema</taxon>
    </lineage>
</organism>
<dbReference type="GO" id="GO:0003824">
    <property type="term" value="F:catalytic activity"/>
    <property type="evidence" value="ECO:0007669"/>
    <property type="project" value="InterPro"/>
</dbReference>
<accession>F5YQC8</accession>
<dbReference type="Gene3D" id="1.10.150.320">
    <property type="entry name" value="Photosystem II 12 kDa extrinsic protein"/>
    <property type="match status" value="1"/>
</dbReference>
<dbReference type="HOGENOM" id="CLU_033784_0_0_12"/>
<keyword evidence="3" id="KW-0479">Metal-binding</keyword>
<evidence type="ECO:0000313" key="8">
    <source>
        <dbReference type="EMBL" id="AEF84881.1"/>
    </source>
</evidence>
<dbReference type="eggNOG" id="COG4277">
    <property type="taxonomic scope" value="Bacteria"/>
</dbReference>
<dbReference type="Pfam" id="PF04055">
    <property type="entry name" value="Radical_SAM"/>
    <property type="match status" value="1"/>
</dbReference>
<keyword evidence="5" id="KW-0411">Iron-sulfur</keyword>
<dbReference type="SFLD" id="SFLDG01102">
    <property type="entry name" value="Uncharacterised_Radical_SAM_Su"/>
    <property type="match status" value="1"/>
</dbReference>
<gene>
    <name evidence="8" type="ordered locus">TREPR_3711</name>
</gene>
<evidence type="ECO:0000313" key="9">
    <source>
        <dbReference type="Proteomes" id="UP000009223"/>
    </source>
</evidence>
<dbReference type="Gene3D" id="3.20.20.70">
    <property type="entry name" value="Aldolase class I"/>
    <property type="match status" value="1"/>
</dbReference>
<reference evidence="9" key="1">
    <citation type="submission" date="2009-12" db="EMBL/GenBank/DDBJ databases">
        <title>Complete sequence of Treponema primitia strain ZAS-2.</title>
        <authorList>
            <person name="Tetu S.G."/>
            <person name="Matson E."/>
            <person name="Ren Q."/>
            <person name="Seshadri R."/>
            <person name="Elbourne L."/>
            <person name="Hassan K.A."/>
            <person name="Durkin A."/>
            <person name="Radune D."/>
            <person name="Mohamoud Y."/>
            <person name="Shay R."/>
            <person name="Jin S."/>
            <person name="Zhang X."/>
            <person name="Lucey K."/>
            <person name="Ballor N.R."/>
            <person name="Ottesen E."/>
            <person name="Rosenthal R."/>
            <person name="Allen A."/>
            <person name="Leadbetter J.R."/>
            <person name="Paulsen I.T."/>
        </authorList>
    </citation>
    <scope>NUCLEOTIDE SEQUENCE [LARGE SCALE GENOMIC DNA]</scope>
    <source>
        <strain evidence="9">ATCC BAA-887 / DSM 12427 / ZAS-2</strain>
    </source>
</reference>
<evidence type="ECO:0000256" key="4">
    <source>
        <dbReference type="ARBA" id="ARBA00023004"/>
    </source>
</evidence>
<dbReference type="EMBL" id="CP001843">
    <property type="protein sequence ID" value="AEF84881.1"/>
    <property type="molecule type" value="Genomic_DNA"/>
</dbReference>
<dbReference type="GO" id="GO:0046872">
    <property type="term" value="F:metal ion binding"/>
    <property type="evidence" value="ECO:0007669"/>
    <property type="project" value="UniProtKB-KW"/>
</dbReference>
<comment type="cofactor">
    <cofactor evidence="1">
        <name>[4Fe-4S] cluster</name>
        <dbReference type="ChEBI" id="CHEBI:49883"/>
    </cofactor>
</comment>
<dbReference type="AlphaFoldDB" id="F5YQC8"/>
<keyword evidence="2" id="KW-0949">S-adenosyl-L-methionine</keyword>
<reference evidence="8 9" key="2">
    <citation type="journal article" date="2011" name="ISME J.">
        <title>RNA-seq reveals cooperative metabolic interactions between two termite-gut spirochete species in co-culture.</title>
        <authorList>
            <person name="Rosenthal A.Z."/>
            <person name="Matson E.G."/>
            <person name="Eldar A."/>
            <person name="Leadbetter J.R."/>
        </authorList>
    </citation>
    <scope>NUCLEOTIDE SEQUENCE [LARGE SCALE GENOMIC DNA]</scope>
    <source>
        <strain evidence="9">ATCC BAA-887 / DSM 12427 / ZAS-2</strain>
    </source>
</reference>
<evidence type="ECO:0000256" key="3">
    <source>
        <dbReference type="ARBA" id="ARBA00022723"/>
    </source>
</evidence>
<protein>
    <submittedName>
        <fullName evidence="8">Radical SAM domain protein</fullName>
    </submittedName>
</protein>
<sequence>MYSMIMDLGEKLSVLASSAKYDASCASSGSGTAEGRGSSVRGRGGDASGASSFGSNLPAGVCHSWTGDGRCVSLLKVLFSNVCRFDCAYCVNRVSADTPRTAFTTDELVDLTCQFYRRNYIEGLFLSSGIFTDPDMVMEKLIGTAKKLRTEAGFGGYIHLKVIPGSGEKMIREAGLWADRLSANIELPTDKSLQHLAPQKSGKVILGAMEDVSRSSAENEEDRRNVQKSFARKASPVPVFAPAGQSTQLIVGASEEDDQTIINLSSALYRKFSMRRVYYSAFIPVGVNGNGGIPDPRLPEIPGPPLITDQAGAPRTLMAREHRLYQADWLIRFYHFEAGEILEDAPYLDRSVDPKTAWALRHLTRFPVDLQRADYEELLRVPGVGATSARRILELRRNRSLSFDGLRRLGVVLKRARYFITLSGAFIDSVEDPKRVRRMLSDQDGAGLQLPLFDF</sequence>
<keyword evidence="9" id="KW-1185">Reference proteome</keyword>
<feature type="domain" description="Radical SAM core" evidence="7">
    <location>
        <begin position="78"/>
        <end position="213"/>
    </location>
</feature>
<dbReference type="NCBIfam" id="TIGR03916">
    <property type="entry name" value="rSAM_link_UDG"/>
    <property type="match status" value="1"/>
</dbReference>
<dbReference type="SUPFAM" id="SSF102114">
    <property type="entry name" value="Radical SAM enzymes"/>
    <property type="match status" value="1"/>
</dbReference>
<proteinExistence type="predicted"/>